<dbReference type="AlphaFoldDB" id="A0A645HP80"/>
<feature type="region of interest" description="Disordered" evidence="1">
    <location>
        <begin position="168"/>
        <end position="188"/>
    </location>
</feature>
<organism evidence="2">
    <name type="scientific">bioreactor metagenome</name>
    <dbReference type="NCBI Taxonomy" id="1076179"/>
    <lineage>
        <taxon>unclassified sequences</taxon>
        <taxon>metagenomes</taxon>
        <taxon>ecological metagenomes</taxon>
    </lineage>
</organism>
<reference evidence="2" key="1">
    <citation type="submission" date="2019-08" db="EMBL/GenBank/DDBJ databases">
        <authorList>
            <person name="Kucharzyk K."/>
            <person name="Murdoch R.W."/>
            <person name="Higgins S."/>
            <person name="Loffler F."/>
        </authorList>
    </citation>
    <scope>NUCLEOTIDE SEQUENCE</scope>
</reference>
<comment type="caution">
    <text evidence="2">The sequence shown here is derived from an EMBL/GenBank/DDBJ whole genome shotgun (WGS) entry which is preliminary data.</text>
</comment>
<dbReference type="EMBL" id="VSSQ01096572">
    <property type="protein sequence ID" value="MPN40272.1"/>
    <property type="molecule type" value="Genomic_DNA"/>
</dbReference>
<proteinExistence type="predicted"/>
<feature type="compositionally biased region" description="Basic and acidic residues" evidence="1">
    <location>
        <begin position="177"/>
        <end position="188"/>
    </location>
</feature>
<evidence type="ECO:0000313" key="2">
    <source>
        <dbReference type="EMBL" id="MPN40272.1"/>
    </source>
</evidence>
<accession>A0A645HP80</accession>
<gene>
    <name evidence="2" type="ORF">SDC9_187808</name>
</gene>
<sequence length="188" mass="20737">MIADAEVADEEDVVSGLFHSGPDRGEFLRRPREESVEIHHRFSVPLRIVRMFSEEVEHPLEFLHLLCDGGFDVEADSDLKVSPFGGFQHGVQRVGERALAAAFVCHDVGEEAVDSLRFGEGELPLPVFHIASGRVLQREVVVVDRGEAGVERRVPRSVVGPGHFPIRNFRPVSGGGDGERQSSRTECC</sequence>
<name>A0A645HP80_9ZZZZ</name>
<protein>
    <submittedName>
        <fullName evidence="2">Uncharacterized protein</fullName>
    </submittedName>
</protein>
<evidence type="ECO:0000256" key="1">
    <source>
        <dbReference type="SAM" id="MobiDB-lite"/>
    </source>
</evidence>